<dbReference type="Proteomes" id="UP000886876">
    <property type="component" value="Unassembled WGS sequence"/>
</dbReference>
<proteinExistence type="predicted"/>
<dbReference type="AlphaFoldDB" id="A0A9D1G7I6"/>
<dbReference type="EMBL" id="DVJS01000226">
    <property type="protein sequence ID" value="HIS98104.1"/>
    <property type="molecule type" value="Genomic_DNA"/>
</dbReference>
<gene>
    <name evidence="1" type="ORF">IAD42_09025</name>
</gene>
<name>A0A9D1G7I6_9FIRM</name>
<reference evidence="1" key="2">
    <citation type="journal article" date="2021" name="PeerJ">
        <title>Extensive microbial diversity within the chicken gut microbiome revealed by metagenomics and culture.</title>
        <authorList>
            <person name="Gilroy R."/>
            <person name="Ravi A."/>
            <person name="Getino M."/>
            <person name="Pursley I."/>
            <person name="Horton D.L."/>
            <person name="Alikhan N.F."/>
            <person name="Baker D."/>
            <person name="Gharbi K."/>
            <person name="Hall N."/>
            <person name="Watson M."/>
            <person name="Adriaenssens E.M."/>
            <person name="Foster-Nyarko E."/>
            <person name="Jarju S."/>
            <person name="Secka A."/>
            <person name="Antonio M."/>
            <person name="Oren A."/>
            <person name="Chaudhuri R.R."/>
            <person name="La Ragione R."/>
            <person name="Hildebrand F."/>
            <person name="Pallen M.J."/>
        </authorList>
    </citation>
    <scope>NUCLEOTIDE SEQUENCE</scope>
    <source>
        <strain evidence="1">ChiHecec3B27-6122</strain>
    </source>
</reference>
<evidence type="ECO:0000313" key="2">
    <source>
        <dbReference type="Proteomes" id="UP000886876"/>
    </source>
</evidence>
<reference evidence="1" key="1">
    <citation type="submission" date="2020-10" db="EMBL/GenBank/DDBJ databases">
        <authorList>
            <person name="Gilroy R."/>
        </authorList>
    </citation>
    <scope>NUCLEOTIDE SEQUENCE</scope>
    <source>
        <strain evidence="1">ChiHecec3B27-6122</strain>
    </source>
</reference>
<dbReference type="Pfam" id="PF06050">
    <property type="entry name" value="HGD-D"/>
    <property type="match status" value="1"/>
</dbReference>
<protein>
    <submittedName>
        <fullName evidence="1">2-hydroxyacyl-CoA dehydratase</fullName>
    </submittedName>
</protein>
<dbReference type="InterPro" id="IPR010327">
    <property type="entry name" value="FldB/FldC_alpha/beta"/>
</dbReference>
<sequence>MAKRKHSFKEKWGSFRNFAKGEPLCAFMGDNYIEKTNIMDRREWRGFVDTAYDFGWWLCTWGKMSGLVMRDPIRMVRAFWRYRWLSGYLCTPAMVDRWTSGDRGIPLRADHHAINAMVSDSIDTIWKLIRADRHFGETKWTERTIGFDYTLPKHIMFGFPGCEAINIQQHPAFMIPIMNKHYGCYYIDQAVSTGIPQDMCTLPLVEVGVAVEDEYPDIGNCYLATNNPCDANMMDNAAMYRRLSGDGKKAVHAFVTPLMYDDPTTKELGIHEIYSAIEFLEGQFGRKFDWDAFADGMRRFNELNIHETNKWDVYAKCDNIAMNSMAQAFWRIYMYQQGANRHFEREAKVIWKYFEKCLEKDIRPFKYRHRALAWSCGSTYYDNATCWLYQCWGILTVINMDSLTGHNIVDTEDRDEMMSDIADLYARSPMRTHTVGGNRHILMMFETAAKFNCDMIVMYDDIGCKGMAGCQGLLEEEFRKHPEFHIMWMPHALMDCRTVPTAEARKVVNDYMTTVLHEEPVDPTLMDFDDSEGW</sequence>
<evidence type="ECO:0000313" key="1">
    <source>
        <dbReference type="EMBL" id="HIS98104.1"/>
    </source>
</evidence>
<organism evidence="1 2">
    <name type="scientific">Candidatus Scatomorpha pullistercoris</name>
    <dbReference type="NCBI Taxonomy" id="2840929"/>
    <lineage>
        <taxon>Bacteria</taxon>
        <taxon>Bacillati</taxon>
        <taxon>Bacillota</taxon>
        <taxon>Clostridia</taxon>
        <taxon>Eubacteriales</taxon>
        <taxon>Candidatus Scatomorpha</taxon>
    </lineage>
</organism>
<accession>A0A9D1G7I6</accession>
<comment type="caution">
    <text evidence="1">The sequence shown here is derived from an EMBL/GenBank/DDBJ whole genome shotgun (WGS) entry which is preliminary data.</text>
</comment>